<evidence type="ECO:0000256" key="5">
    <source>
        <dbReference type="ARBA" id="ARBA00023136"/>
    </source>
</evidence>
<evidence type="ECO:0000313" key="9">
    <source>
        <dbReference type="Proteomes" id="UP000585638"/>
    </source>
</evidence>
<feature type="transmembrane region" description="Helical" evidence="6">
    <location>
        <begin position="54"/>
        <end position="74"/>
    </location>
</feature>
<dbReference type="Pfam" id="PF06271">
    <property type="entry name" value="RDD"/>
    <property type="match status" value="1"/>
</dbReference>
<evidence type="ECO:0000256" key="1">
    <source>
        <dbReference type="ARBA" id="ARBA00004651"/>
    </source>
</evidence>
<dbReference type="AlphaFoldDB" id="A0A7W9NED8"/>
<feature type="transmembrane region" description="Helical" evidence="6">
    <location>
        <begin position="136"/>
        <end position="157"/>
    </location>
</feature>
<dbReference type="Proteomes" id="UP000585638">
    <property type="component" value="Unassembled WGS sequence"/>
</dbReference>
<evidence type="ECO:0000313" key="8">
    <source>
        <dbReference type="EMBL" id="MBB5890212.1"/>
    </source>
</evidence>
<evidence type="ECO:0000256" key="3">
    <source>
        <dbReference type="ARBA" id="ARBA00022692"/>
    </source>
</evidence>
<feature type="transmembrane region" description="Helical" evidence="6">
    <location>
        <begin position="20"/>
        <end position="42"/>
    </location>
</feature>
<evidence type="ECO:0000256" key="2">
    <source>
        <dbReference type="ARBA" id="ARBA00022475"/>
    </source>
</evidence>
<dbReference type="EMBL" id="JACHIR010000001">
    <property type="protein sequence ID" value="MBB5890212.1"/>
    <property type="molecule type" value="Genomic_DNA"/>
</dbReference>
<dbReference type="InterPro" id="IPR010432">
    <property type="entry name" value="RDD"/>
</dbReference>
<name>A0A7W9NED8_9PSEU</name>
<keyword evidence="5 6" id="KW-0472">Membrane</keyword>
<feature type="domain" description="RDD" evidence="7">
    <location>
        <begin position="9"/>
        <end position="169"/>
    </location>
</feature>
<accession>A0A7W9NED8</accession>
<evidence type="ECO:0000259" key="7">
    <source>
        <dbReference type="Pfam" id="PF06271"/>
    </source>
</evidence>
<comment type="subcellular location">
    <subcellularLocation>
        <location evidence="1">Cell membrane</location>
        <topology evidence="1">Multi-pass membrane protein</topology>
    </subcellularLocation>
</comment>
<dbReference type="RefSeq" id="WP_184859533.1">
    <property type="nucleotide sequence ID" value="NZ_BAAAWY010000025.1"/>
</dbReference>
<reference evidence="8 9" key="1">
    <citation type="submission" date="2020-08" db="EMBL/GenBank/DDBJ databases">
        <title>Sequencing the genomes of 1000 actinobacteria strains.</title>
        <authorList>
            <person name="Klenk H.-P."/>
        </authorList>
    </citation>
    <scope>NUCLEOTIDE SEQUENCE [LARGE SCALE GENOMIC DNA]</scope>
    <source>
        <strain evidence="8 9">DSM 43851</strain>
    </source>
</reference>
<evidence type="ECO:0000256" key="6">
    <source>
        <dbReference type="SAM" id="Phobius"/>
    </source>
</evidence>
<protein>
    <submittedName>
        <fullName evidence="8">Putative RDD family membrane protein YckC</fullName>
    </submittedName>
</protein>
<organism evidence="8 9">
    <name type="scientific">Kutzneria kofuensis</name>
    <dbReference type="NCBI Taxonomy" id="103725"/>
    <lineage>
        <taxon>Bacteria</taxon>
        <taxon>Bacillati</taxon>
        <taxon>Actinomycetota</taxon>
        <taxon>Actinomycetes</taxon>
        <taxon>Pseudonocardiales</taxon>
        <taxon>Pseudonocardiaceae</taxon>
        <taxon>Kutzneria</taxon>
    </lineage>
</organism>
<sequence length="176" mass="18914">MPRHVQPRAGSRARTEACLVDCLVALAWLLLLGGVAIGLRALGLEPHWSATSELSADLAALAIGLVPVGIYLVLSENSRSQGSLGKRRVGLRVVRADGSKANAGQLALRTAIKLFPWFLAHLGLSRLWMHLGTEQTACFCLACVYVIVPISIGLALVHPQRRALHDWLTGTRVVAD</sequence>
<dbReference type="GO" id="GO:0005886">
    <property type="term" value="C:plasma membrane"/>
    <property type="evidence" value="ECO:0007669"/>
    <property type="project" value="UniProtKB-SubCell"/>
</dbReference>
<gene>
    <name evidence="8" type="ORF">BJ998_001408</name>
</gene>
<proteinExistence type="predicted"/>
<dbReference type="PANTHER" id="PTHR36115">
    <property type="entry name" value="PROLINE-RICH ANTIGEN HOMOLOG-RELATED"/>
    <property type="match status" value="1"/>
</dbReference>
<keyword evidence="2" id="KW-1003">Cell membrane</keyword>
<comment type="caution">
    <text evidence="8">The sequence shown here is derived from an EMBL/GenBank/DDBJ whole genome shotgun (WGS) entry which is preliminary data.</text>
</comment>
<keyword evidence="4 6" id="KW-1133">Transmembrane helix</keyword>
<keyword evidence="9" id="KW-1185">Reference proteome</keyword>
<evidence type="ECO:0000256" key="4">
    <source>
        <dbReference type="ARBA" id="ARBA00022989"/>
    </source>
</evidence>
<dbReference type="InterPro" id="IPR051791">
    <property type="entry name" value="Pra-immunoreactive"/>
</dbReference>
<keyword evidence="3 6" id="KW-0812">Transmembrane</keyword>